<keyword evidence="2" id="KW-1185">Reference proteome</keyword>
<proteinExistence type="predicted"/>
<comment type="caution">
    <text evidence="1">The sequence shown here is derived from an EMBL/GenBank/DDBJ whole genome shotgun (WGS) entry which is preliminary data.</text>
</comment>
<dbReference type="Proteomes" id="UP000828390">
    <property type="component" value="Unassembled WGS sequence"/>
</dbReference>
<reference evidence="1" key="1">
    <citation type="journal article" date="2019" name="bioRxiv">
        <title>The Genome of the Zebra Mussel, Dreissena polymorpha: A Resource for Invasive Species Research.</title>
        <authorList>
            <person name="McCartney M.A."/>
            <person name="Auch B."/>
            <person name="Kono T."/>
            <person name="Mallez S."/>
            <person name="Zhang Y."/>
            <person name="Obille A."/>
            <person name="Becker A."/>
            <person name="Abrahante J.E."/>
            <person name="Garbe J."/>
            <person name="Badalamenti J.P."/>
            <person name="Herman A."/>
            <person name="Mangelson H."/>
            <person name="Liachko I."/>
            <person name="Sullivan S."/>
            <person name="Sone E.D."/>
            <person name="Koren S."/>
            <person name="Silverstein K.A.T."/>
            <person name="Beckman K.B."/>
            <person name="Gohl D.M."/>
        </authorList>
    </citation>
    <scope>NUCLEOTIDE SEQUENCE</scope>
    <source>
        <strain evidence="1">Duluth1</strain>
        <tissue evidence="1">Whole animal</tissue>
    </source>
</reference>
<evidence type="ECO:0000313" key="1">
    <source>
        <dbReference type="EMBL" id="KAH3812659.1"/>
    </source>
</evidence>
<name>A0A9D4JJK8_DREPO</name>
<evidence type="ECO:0000313" key="2">
    <source>
        <dbReference type="Proteomes" id="UP000828390"/>
    </source>
</evidence>
<sequence>MYTYVIGGKRPVAGDIRLKEVTKHRHFLNNDVIYIYFPETRTEISKNPSNLRIKKLVDERDDAFVYVKETIKDGELDIILRFCVFAFSIEKSQYHRHNVFGNKDQ</sequence>
<dbReference type="EMBL" id="JAIWYP010000006">
    <property type="protein sequence ID" value="KAH3812659.1"/>
    <property type="molecule type" value="Genomic_DNA"/>
</dbReference>
<accession>A0A9D4JJK8</accession>
<protein>
    <submittedName>
        <fullName evidence="1">Uncharacterized protein</fullName>
    </submittedName>
</protein>
<reference evidence="1" key="2">
    <citation type="submission" date="2020-11" db="EMBL/GenBank/DDBJ databases">
        <authorList>
            <person name="McCartney M.A."/>
            <person name="Auch B."/>
            <person name="Kono T."/>
            <person name="Mallez S."/>
            <person name="Becker A."/>
            <person name="Gohl D.M."/>
            <person name="Silverstein K.A.T."/>
            <person name="Koren S."/>
            <person name="Bechman K.B."/>
            <person name="Herman A."/>
            <person name="Abrahante J.E."/>
            <person name="Garbe J."/>
        </authorList>
    </citation>
    <scope>NUCLEOTIDE SEQUENCE</scope>
    <source>
        <strain evidence="1">Duluth1</strain>
        <tissue evidence="1">Whole animal</tissue>
    </source>
</reference>
<dbReference type="AlphaFoldDB" id="A0A9D4JJK8"/>
<gene>
    <name evidence="1" type="ORF">DPMN_141096</name>
</gene>
<organism evidence="1 2">
    <name type="scientific">Dreissena polymorpha</name>
    <name type="common">Zebra mussel</name>
    <name type="synonym">Mytilus polymorpha</name>
    <dbReference type="NCBI Taxonomy" id="45954"/>
    <lineage>
        <taxon>Eukaryota</taxon>
        <taxon>Metazoa</taxon>
        <taxon>Spiralia</taxon>
        <taxon>Lophotrochozoa</taxon>
        <taxon>Mollusca</taxon>
        <taxon>Bivalvia</taxon>
        <taxon>Autobranchia</taxon>
        <taxon>Heteroconchia</taxon>
        <taxon>Euheterodonta</taxon>
        <taxon>Imparidentia</taxon>
        <taxon>Neoheterodontei</taxon>
        <taxon>Myida</taxon>
        <taxon>Dreissenoidea</taxon>
        <taxon>Dreissenidae</taxon>
        <taxon>Dreissena</taxon>
    </lineage>
</organism>